<dbReference type="PROSITE" id="PS50186">
    <property type="entry name" value="DEP"/>
    <property type="match status" value="1"/>
</dbReference>
<evidence type="ECO:0000256" key="6">
    <source>
        <dbReference type="SAM" id="Phobius"/>
    </source>
</evidence>
<evidence type="ECO:0000313" key="9">
    <source>
        <dbReference type="Proteomes" id="UP000001292"/>
    </source>
</evidence>
<dbReference type="Gene3D" id="1.20.1070.10">
    <property type="entry name" value="Rhodopsin 7-helix transmembrane proteins"/>
    <property type="match status" value="1"/>
</dbReference>
<feature type="transmembrane region" description="Helical" evidence="6">
    <location>
        <begin position="105"/>
        <end position="131"/>
    </location>
</feature>
<dbReference type="GO" id="GO:0008586">
    <property type="term" value="P:imaginal disc-derived wing vein morphogenesis"/>
    <property type="evidence" value="ECO:0007669"/>
    <property type="project" value="EnsemblMetazoa"/>
</dbReference>
<feature type="transmembrane region" description="Helical" evidence="6">
    <location>
        <begin position="50"/>
        <end position="68"/>
    </location>
</feature>
<dbReference type="Pfam" id="PF03547">
    <property type="entry name" value="Mem_trans"/>
    <property type="match status" value="1"/>
</dbReference>
<keyword evidence="3 6" id="KW-1133">Transmembrane helix</keyword>
<feature type="transmembrane region" description="Helical" evidence="6">
    <location>
        <begin position="275"/>
        <end position="295"/>
    </location>
</feature>
<evidence type="ECO:0000313" key="8">
    <source>
        <dbReference type="EMBL" id="EDW41903.1"/>
    </source>
</evidence>
<dbReference type="InterPro" id="IPR036390">
    <property type="entry name" value="WH_DNA-bd_sf"/>
</dbReference>
<keyword evidence="9" id="KW-1185">Reference proteome</keyword>
<dbReference type="InterPro" id="IPR037368">
    <property type="entry name" value="GPR155_DEP"/>
</dbReference>
<dbReference type="GO" id="GO:0035556">
    <property type="term" value="P:intracellular signal transduction"/>
    <property type="evidence" value="ECO:0007669"/>
    <property type="project" value="InterPro"/>
</dbReference>
<dbReference type="CDD" id="cd04443">
    <property type="entry name" value="DEP_GPR155"/>
    <property type="match status" value="1"/>
</dbReference>
<feature type="transmembrane region" description="Helical" evidence="6">
    <location>
        <begin position="345"/>
        <end position="364"/>
    </location>
</feature>
<evidence type="ECO:0000256" key="4">
    <source>
        <dbReference type="ARBA" id="ARBA00023136"/>
    </source>
</evidence>
<feature type="transmembrane region" description="Helical" evidence="6">
    <location>
        <begin position="413"/>
        <end position="433"/>
    </location>
</feature>
<feature type="transmembrane region" description="Helical" evidence="6">
    <location>
        <begin position="758"/>
        <end position="779"/>
    </location>
</feature>
<organism evidence="9">
    <name type="scientific">Drosophila sechellia</name>
    <name type="common">Fruit fly</name>
    <dbReference type="NCBI Taxonomy" id="7238"/>
    <lineage>
        <taxon>Eukaryota</taxon>
        <taxon>Metazoa</taxon>
        <taxon>Ecdysozoa</taxon>
        <taxon>Arthropoda</taxon>
        <taxon>Hexapoda</taxon>
        <taxon>Insecta</taxon>
        <taxon>Pterygota</taxon>
        <taxon>Neoptera</taxon>
        <taxon>Endopterygota</taxon>
        <taxon>Diptera</taxon>
        <taxon>Brachycera</taxon>
        <taxon>Muscomorpha</taxon>
        <taxon>Ephydroidea</taxon>
        <taxon>Drosophilidae</taxon>
        <taxon>Drosophila</taxon>
        <taxon>Sophophora</taxon>
    </lineage>
</organism>
<feature type="transmembrane region" description="Helical" evidence="6">
    <location>
        <begin position="513"/>
        <end position="535"/>
    </location>
</feature>
<proteinExistence type="predicted"/>
<evidence type="ECO:0000256" key="3">
    <source>
        <dbReference type="ARBA" id="ARBA00022989"/>
    </source>
</evidence>
<dbReference type="SUPFAM" id="SSF103473">
    <property type="entry name" value="MFS general substrate transporter"/>
    <property type="match status" value="1"/>
</dbReference>
<dbReference type="HOGENOM" id="CLU_018490_0_0_1"/>
<dbReference type="PhylomeDB" id="B4HKU8"/>
<feature type="compositionally biased region" description="Polar residues" evidence="5">
    <location>
        <begin position="616"/>
        <end position="634"/>
    </location>
</feature>
<dbReference type="InterPro" id="IPR004776">
    <property type="entry name" value="Mem_transp_PIN-like"/>
</dbReference>
<dbReference type="OMA" id="RISMCRR"/>
<dbReference type="EMBL" id="CH480815">
    <property type="protein sequence ID" value="EDW41903.1"/>
    <property type="molecule type" value="Genomic_DNA"/>
</dbReference>
<feature type="transmembrane region" description="Helical" evidence="6">
    <location>
        <begin position="445"/>
        <end position="463"/>
    </location>
</feature>
<dbReference type="Gene3D" id="1.10.10.10">
    <property type="entry name" value="Winged helix-like DNA-binding domain superfamily/Winged helix DNA-binding domain"/>
    <property type="match status" value="1"/>
</dbReference>
<keyword evidence="4 6" id="KW-0472">Membrane</keyword>
<dbReference type="InterPro" id="IPR051832">
    <property type="entry name" value="mTOR-Rac_regulators"/>
</dbReference>
<dbReference type="AlphaFoldDB" id="B4HKU8"/>
<name>B4HKU8_DROSE</name>
<reference evidence="8 9" key="1">
    <citation type="journal article" date="2007" name="Nature">
        <title>Evolution of genes and genomes on the Drosophila phylogeny.</title>
        <authorList>
            <consortium name="Drosophila 12 Genomes Consortium"/>
            <person name="Clark A.G."/>
            <person name="Eisen M.B."/>
            <person name="Smith D.R."/>
            <person name="Bergman C.M."/>
            <person name="Oliver B."/>
            <person name="Markow T.A."/>
            <person name="Kaufman T.C."/>
            <person name="Kellis M."/>
            <person name="Gelbart W."/>
            <person name="Iyer V.N."/>
            <person name="Pollard D.A."/>
            <person name="Sackton T.B."/>
            <person name="Larracuente A.M."/>
            <person name="Singh N.D."/>
            <person name="Abad J.P."/>
            <person name="Abt D.N."/>
            <person name="Adryan B."/>
            <person name="Aguade M."/>
            <person name="Akashi H."/>
            <person name="Anderson W.W."/>
            <person name="Aquadro C.F."/>
            <person name="Ardell D.H."/>
            <person name="Arguello R."/>
            <person name="Artieri C.G."/>
            <person name="Barbash D.A."/>
            <person name="Barker D."/>
            <person name="Barsanti P."/>
            <person name="Batterham P."/>
            <person name="Batzoglou S."/>
            <person name="Begun D."/>
            <person name="Bhutkar A."/>
            <person name="Blanco E."/>
            <person name="Bosak S.A."/>
            <person name="Bradley R.K."/>
            <person name="Brand A.D."/>
            <person name="Brent M.R."/>
            <person name="Brooks A.N."/>
            <person name="Brown R.H."/>
            <person name="Butlin R.K."/>
            <person name="Caggese C."/>
            <person name="Calvi B.R."/>
            <person name="Bernardo de Carvalho A."/>
            <person name="Caspi A."/>
            <person name="Castrezana S."/>
            <person name="Celniker S.E."/>
            <person name="Chang J.L."/>
            <person name="Chapple C."/>
            <person name="Chatterji S."/>
            <person name="Chinwalla A."/>
            <person name="Civetta A."/>
            <person name="Clifton S.W."/>
            <person name="Comeron J.M."/>
            <person name="Costello J.C."/>
            <person name="Coyne J.A."/>
            <person name="Daub J."/>
            <person name="David R.G."/>
            <person name="Delcher A.L."/>
            <person name="Delehaunty K."/>
            <person name="Do C.B."/>
            <person name="Ebling H."/>
            <person name="Edwards K."/>
            <person name="Eickbush T."/>
            <person name="Evans J.D."/>
            <person name="Filipski A."/>
            <person name="Findeiss S."/>
            <person name="Freyhult E."/>
            <person name="Fulton L."/>
            <person name="Fulton R."/>
            <person name="Garcia A.C."/>
            <person name="Gardiner A."/>
            <person name="Garfield D.A."/>
            <person name="Garvin B.E."/>
            <person name="Gibson G."/>
            <person name="Gilbert D."/>
            <person name="Gnerre S."/>
            <person name="Godfrey J."/>
            <person name="Good R."/>
            <person name="Gotea V."/>
            <person name="Gravely B."/>
            <person name="Greenberg A.J."/>
            <person name="Griffiths-Jones S."/>
            <person name="Gross S."/>
            <person name="Guigo R."/>
            <person name="Gustafson E.A."/>
            <person name="Haerty W."/>
            <person name="Hahn M.W."/>
            <person name="Halligan D.L."/>
            <person name="Halpern A.L."/>
            <person name="Halter G.M."/>
            <person name="Han M.V."/>
            <person name="Heger A."/>
            <person name="Hillier L."/>
            <person name="Hinrichs A.S."/>
            <person name="Holmes I."/>
            <person name="Hoskins R.A."/>
            <person name="Hubisz M.J."/>
            <person name="Hultmark D."/>
            <person name="Huntley M.A."/>
            <person name="Jaffe D.B."/>
            <person name="Jagadeeshan S."/>
            <person name="Jeck W.R."/>
            <person name="Johnson J."/>
            <person name="Jones C.D."/>
            <person name="Jordan W.C."/>
            <person name="Karpen G.H."/>
            <person name="Kataoka E."/>
            <person name="Keightley P.D."/>
            <person name="Kheradpour P."/>
            <person name="Kirkness E.F."/>
            <person name="Koerich L.B."/>
            <person name="Kristiansen K."/>
            <person name="Kudrna D."/>
            <person name="Kulathinal R.J."/>
            <person name="Kumar S."/>
            <person name="Kwok R."/>
            <person name="Lander E."/>
            <person name="Langley C.H."/>
            <person name="Lapoint R."/>
            <person name="Lazzaro B.P."/>
            <person name="Lee S.J."/>
            <person name="Levesque L."/>
            <person name="Li R."/>
            <person name="Lin C.F."/>
            <person name="Lin M.F."/>
            <person name="Lindblad-Toh K."/>
            <person name="Llopart A."/>
            <person name="Long M."/>
            <person name="Low L."/>
            <person name="Lozovsky E."/>
            <person name="Lu J."/>
            <person name="Luo M."/>
            <person name="Machado C.A."/>
            <person name="Makalowski W."/>
            <person name="Marzo M."/>
            <person name="Matsuda M."/>
            <person name="Matzkin L."/>
            <person name="McAllister B."/>
            <person name="McBride C.S."/>
            <person name="McKernan B."/>
            <person name="McKernan K."/>
            <person name="Mendez-Lago M."/>
            <person name="Minx P."/>
            <person name="Mollenhauer M.U."/>
            <person name="Montooth K."/>
            <person name="Mount S.M."/>
            <person name="Mu X."/>
            <person name="Myers E."/>
            <person name="Negre B."/>
            <person name="Newfeld S."/>
            <person name="Nielsen R."/>
            <person name="Noor M.A."/>
            <person name="O'Grady P."/>
            <person name="Pachter L."/>
            <person name="Papaceit M."/>
            <person name="Parisi M.J."/>
            <person name="Parisi M."/>
            <person name="Parts L."/>
            <person name="Pedersen J.S."/>
            <person name="Pesole G."/>
            <person name="Phillippy A.M."/>
            <person name="Ponting C.P."/>
            <person name="Pop M."/>
            <person name="Porcelli D."/>
            <person name="Powell J.R."/>
            <person name="Prohaska S."/>
            <person name="Pruitt K."/>
            <person name="Puig M."/>
            <person name="Quesneville H."/>
            <person name="Ram K.R."/>
            <person name="Rand D."/>
            <person name="Rasmussen M.D."/>
            <person name="Reed L.K."/>
            <person name="Reenan R."/>
            <person name="Reily A."/>
            <person name="Remington K.A."/>
            <person name="Rieger T.T."/>
            <person name="Ritchie M.G."/>
            <person name="Robin C."/>
            <person name="Rogers Y.H."/>
            <person name="Rohde C."/>
            <person name="Rozas J."/>
            <person name="Rubenfield M.J."/>
            <person name="Ruiz A."/>
            <person name="Russo S."/>
            <person name="Salzberg S.L."/>
            <person name="Sanchez-Gracia A."/>
            <person name="Saranga D.J."/>
            <person name="Sato H."/>
            <person name="Schaeffer S.W."/>
            <person name="Schatz M.C."/>
            <person name="Schlenke T."/>
            <person name="Schwartz R."/>
            <person name="Segarra C."/>
            <person name="Singh R.S."/>
            <person name="Sirot L."/>
            <person name="Sirota M."/>
            <person name="Sisneros N.B."/>
            <person name="Smith C.D."/>
            <person name="Smith T.F."/>
            <person name="Spieth J."/>
            <person name="Stage D.E."/>
            <person name="Stark A."/>
            <person name="Stephan W."/>
            <person name="Strausberg R.L."/>
            <person name="Strempel S."/>
            <person name="Sturgill D."/>
            <person name="Sutton G."/>
            <person name="Sutton G.G."/>
            <person name="Tao W."/>
            <person name="Teichmann S."/>
            <person name="Tobari Y.N."/>
            <person name="Tomimura Y."/>
            <person name="Tsolas J.M."/>
            <person name="Valente V.L."/>
            <person name="Venter E."/>
            <person name="Venter J.C."/>
            <person name="Vicario S."/>
            <person name="Vieira F.G."/>
            <person name="Vilella A.J."/>
            <person name="Villasante A."/>
            <person name="Walenz B."/>
            <person name="Wang J."/>
            <person name="Wasserman M."/>
            <person name="Watts T."/>
            <person name="Wilson D."/>
            <person name="Wilson R.K."/>
            <person name="Wing R.A."/>
            <person name="Wolfner M.F."/>
            <person name="Wong A."/>
            <person name="Wong G.K."/>
            <person name="Wu C.I."/>
            <person name="Wu G."/>
            <person name="Yamamoto D."/>
            <person name="Yang H.P."/>
            <person name="Yang S.P."/>
            <person name="Yorke J.A."/>
            <person name="Yoshida K."/>
            <person name="Zdobnov E."/>
            <person name="Zhang P."/>
            <person name="Zhang Y."/>
            <person name="Zimin A.V."/>
            <person name="Baldwin J."/>
            <person name="Abdouelleil A."/>
            <person name="Abdulkadir J."/>
            <person name="Abebe A."/>
            <person name="Abera B."/>
            <person name="Abreu J."/>
            <person name="Acer S.C."/>
            <person name="Aftuck L."/>
            <person name="Alexander A."/>
            <person name="An P."/>
            <person name="Anderson E."/>
            <person name="Anderson S."/>
            <person name="Arachi H."/>
            <person name="Azer M."/>
            <person name="Bachantsang P."/>
            <person name="Barry A."/>
            <person name="Bayul T."/>
            <person name="Berlin A."/>
            <person name="Bessette D."/>
            <person name="Bloom T."/>
            <person name="Blye J."/>
            <person name="Boguslavskiy L."/>
            <person name="Bonnet C."/>
            <person name="Boukhgalter B."/>
            <person name="Bourzgui I."/>
            <person name="Brown A."/>
            <person name="Cahill P."/>
            <person name="Channer S."/>
            <person name="Cheshatsang Y."/>
            <person name="Chuda L."/>
            <person name="Citroen M."/>
            <person name="Collymore A."/>
            <person name="Cooke P."/>
            <person name="Costello M."/>
            <person name="D'Aco K."/>
            <person name="Daza R."/>
            <person name="De Haan G."/>
            <person name="DeGray S."/>
            <person name="DeMaso C."/>
            <person name="Dhargay N."/>
            <person name="Dooley K."/>
            <person name="Dooley E."/>
            <person name="Doricent M."/>
            <person name="Dorje P."/>
            <person name="Dorjee K."/>
            <person name="Dupes A."/>
            <person name="Elong R."/>
            <person name="Falk J."/>
            <person name="Farina A."/>
            <person name="Faro S."/>
            <person name="Ferguson D."/>
            <person name="Fisher S."/>
            <person name="Foley C.D."/>
            <person name="Franke A."/>
            <person name="Friedrich D."/>
            <person name="Gadbois L."/>
            <person name="Gearin G."/>
            <person name="Gearin C.R."/>
            <person name="Giannoukos G."/>
            <person name="Goode T."/>
            <person name="Graham J."/>
            <person name="Grandbois E."/>
            <person name="Grewal S."/>
            <person name="Gyaltsen K."/>
            <person name="Hafez N."/>
            <person name="Hagos B."/>
            <person name="Hall J."/>
            <person name="Henson C."/>
            <person name="Hollinger A."/>
            <person name="Honan T."/>
            <person name="Huard M.D."/>
            <person name="Hughes L."/>
            <person name="Hurhula B."/>
            <person name="Husby M.E."/>
            <person name="Kamat A."/>
            <person name="Kanga B."/>
            <person name="Kashin S."/>
            <person name="Khazanovich D."/>
            <person name="Kisner P."/>
            <person name="Lance K."/>
            <person name="Lara M."/>
            <person name="Lee W."/>
            <person name="Lennon N."/>
            <person name="Letendre F."/>
            <person name="LeVine R."/>
            <person name="Lipovsky A."/>
            <person name="Liu X."/>
            <person name="Liu J."/>
            <person name="Liu S."/>
            <person name="Lokyitsang T."/>
            <person name="Lokyitsang Y."/>
            <person name="Lubonja R."/>
            <person name="Lui A."/>
            <person name="MacDonald P."/>
            <person name="Magnisalis V."/>
            <person name="Maru K."/>
            <person name="Matthews C."/>
            <person name="McCusker W."/>
            <person name="McDonough S."/>
            <person name="Mehta T."/>
            <person name="Meldrim J."/>
            <person name="Meneus L."/>
            <person name="Mihai O."/>
            <person name="Mihalev A."/>
            <person name="Mihova T."/>
            <person name="Mittelman R."/>
            <person name="Mlenga V."/>
            <person name="Montmayeur A."/>
            <person name="Mulrain L."/>
            <person name="Navidi A."/>
            <person name="Naylor J."/>
            <person name="Negash T."/>
            <person name="Nguyen T."/>
            <person name="Nguyen N."/>
            <person name="Nicol R."/>
            <person name="Norbu C."/>
            <person name="Norbu N."/>
            <person name="Novod N."/>
            <person name="O'Neill B."/>
            <person name="Osman S."/>
            <person name="Markiewicz E."/>
            <person name="Oyono O.L."/>
            <person name="Patti C."/>
            <person name="Phunkhang P."/>
            <person name="Pierre F."/>
            <person name="Priest M."/>
            <person name="Raghuraman S."/>
            <person name="Rege F."/>
            <person name="Reyes R."/>
            <person name="Rise C."/>
            <person name="Rogov P."/>
            <person name="Ross K."/>
            <person name="Ryan E."/>
            <person name="Settipalli S."/>
            <person name="Shea T."/>
            <person name="Sherpa N."/>
            <person name="Shi L."/>
            <person name="Shih D."/>
            <person name="Sparrow T."/>
            <person name="Spaulding J."/>
            <person name="Stalker J."/>
            <person name="Stange-Thomann N."/>
            <person name="Stavropoulos S."/>
            <person name="Stone C."/>
            <person name="Strader C."/>
            <person name="Tesfaye S."/>
            <person name="Thomson T."/>
            <person name="Thoulutsang Y."/>
            <person name="Thoulutsang D."/>
            <person name="Topham K."/>
            <person name="Topping I."/>
            <person name="Tsamla T."/>
            <person name="Vassiliev H."/>
            <person name="Vo A."/>
            <person name="Wangchuk T."/>
            <person name="Wangdi T."/>
            <person name="Weiand M."/>
            <person name="Wilkinson J."/>
            <person name="Wilson A."/>
            <person name="Yadav S."/>
            <person name="Young G."/>
            <person name="Yu Q."/>
            <person name="Zembek L."/>
            <person name="Zhong D."/>
            <person name="Zimmer A."/>
            <person name="Zwirko Z."/>
            <person name="Jaffe D.B."/>
            <person name="Alvarez P."/>
            <person name="Brockman W."/>
            <person name="Butler J."/>
            <person name="Chin C."/>
            <person name="Gnerre S."/>
            <person name="Grabherr M."/>
            <person name="Kleber M."/>
            <person name="Mauceli E."/>
            <person name="MacCallum I."/>
        </authorList>
    </citation>
    <scope>NUCLEOTIDE SEQUENCE [LARGE SCALE GENOMIC DNA]</scope>
    <source>
        <strain evidence="9">Rob3c / Tucson 14021-0248.25</strain>
    </source>
</reference>
<dbReference type="SMART" id="SM00049">
    <property type="entry name" value="DEP"/>
    <property type="match status" value="1"/>
</dbReference>
<dbReference type="GO" id="GO:0030514">
    <property type="term" value="P:negative regulation of BMP signaling pathway"/>
    <property type="evidence" value="ECO:0007669"/>
    <property type="project" value="EnsemblMetazoa"/>
</dbReference>
<feature type="transmembrane region" description="Helical" evidence="6">
    <location>
        <begin position="475"/>
        <end position="501"/>
    </location>
</feature>
<protein>
    <submittedName>
        <fullName evidence="8">GM25711</fullName>
    </submittedName>
</protein>
<dbReference type="SUPFAM" id="SSF46785">
    <property type="entry name" value="Winged helix' DNA-binding domain"/>
    <property type="match status" value="1"/>
</dbReference>
<evidence type="ECO:0000256" key="5">
    <source>
        <dbReference type="SAM" id="MobiDB-lite"/>
    </source>
</evidence>
<dbReference type="InterPro" id="IPR036259">
    <property type="entry name" value="MFS_trans_sf"/>
</dbReference>
<dbReference type="Pfam" id="PF00610">
    <property type="entry name" value="DEP"/>
    <property type="match status" value="1"/>
</dbReference>
<dbReference type="SMR" id="B4HKU8"/>
<dbReference type="STRING" id="7238.B4HKU8"/>
<feature type="domain" description="DEP" evidence="7">
    <location>
        <begin position="867"/>
        <end position="934"/>
    </location>
</feature>
<feature type="transmembrane region" description="Helical" evidence="6">
    <location>
        <begin position="373"/>
        <end position="393"/>
    </location>
</feature>
<feature type="transmembrane region" description="Helical" evidence="6">
    <location>
        <begin position="307"/>
        <end position="325"/>
    </location>
</feature>
<feature type="transmembrane region" description="Helical" evidence="6">
    <location>
        <begin position="235"/>
        <end position="263"/>
    </location>
</feature>
<dbReference type="Proteomes" id="UP000001292">
    <property type="component" value="Unassembled WGS sequence"/>
</dbReference>
<dbReference type="PANTHER" id="PTHR22829:SF5">
    <property type="entry name" value="INTEGRAL MEMBRANE PROTEIN GPR155"/>
    <property type="match status" value="1"/>
</dbReference>
<feature type="transmembrane region" description="Helical" evidence="6">
    <location>
        <begin position="175"/>
        <end position="195"/>
    </location>
</feature>
<dbReference type="InterPro" id="IPR000591">
    <property type="entry name" value="DEP_dom"/>
</dbReference>
<feature type="transmembrane region" description="Helical" evidence="6">
    <location>
        <begin position="80"/>
        <end position="99"/>
    </location>
</feature>
<dbReference type="PANTHER" id="PTHR22829">
    <property type="entry name" value="DEP DOMAIN PROTEIN"/>
    <property type="match status" value="1"/>
</dbReference>
<sequence length="936" mass="103810">MDSSMYYASQRIAASTEANVRVITSTMASSLANETAAPRADDGGVSMNNFYPALVQCFGIIICGYIAGRFKIISNAETKGLGTFVGTFALPSLIFLSLVELNWSAVNWSFLLAMLVSKAVVFFAVLIISLLVARPLNYARGGLMAIFCTQSNDFAIGYPIVMALYKDVHPEYASYLYLMAPISLAILNPVGLVLMEISKIIKNKEDVTRNPPLCPETCPAEQMSKRNRCLGERSILVFNTLIALFFNPLLLMTLLGVAGGFLFPHGLPEMVSSTLRVLGQSFSATALFLLGLKIVGGTGSERKSTGFLLPGVLILVKILVLPLVIRQTVNIMQSGQNFNDTTELSTFGFLYGTFPAAPGAFVIATQYNMEVELVARSMVFCTFISAPLMFISAKMISLTNLKPLDYLHELDAFSFDISVAGAAACCIMLALLIVTKRFKRMPQRITFCLVLSQLMCCIGVILWSKMEHVHRWPLYLQFLLFNIGTYSTRLWTGLLAISLLFLQCRSLCFVLKLWPYMLVFAWGVPAVLSGLLIAFDSNVMSGEKHNPSFQYGNAQAAISVFMLVMCFIVTVGCLVLHQRYKKRYEKYMTYSRELSNPESESSDLHSTISTTNLLSHTDQSSIRQSVRTASYSSSSDDEEMIPTAAGLPTSRSNGAVSGGAESGGGGCGSGNGTCCSGGAPVSNSSTTSTVVVDIEDSVEFAHDNEPVVPNNKDLNKIEKCTCHGSTIIERYEDQNRRGLEPLEHPSGADEHQTLKHTVLLIILLCSMFVGLAVCIWTLVMEGMSGIYLELSFLDAFLNFGQGLIVLAVFITDMGELLMPVVKIWRKLWYGANVVSLPHWSNVRPETKHICEQFRNHHLENCKKDIAKDRRWRIRVYRRVFYGTEFVSWLIEVGLSKDRMEAVHYARHLVDGRVLRHINNVYHFEDKLLLYNFCSRI</sequence>
<comment type="subcellular location">
    <subcellularLocation>
        <location evidence="1">Membrane</location>
        <topology evidence="1">Multi-pass membrane protein</topology>
    </subcellularLocation>
</comment>
<feature type="transmembrane region" description="Helical" evidence="6">
    <location>
        <begin position="799"/>
        <end position="818"/>
    </location>
</feature>
<feature type="transmembrane region" description="Helical" evidence="6">
    <location>
        <begin position="143"/>
        <end position="163"/>
    </location>
</feature>
<feature type="transmembrane region" description="Helical" evidence="6">
    <location>
        <begin position="555"/>
        <end position="576"/>
    </location>
</feature>
<evidence type="ECO:0000259" key="7">
    <source>
        <dbReference type="PROSITE" id="PS50186"/>
    </source>
</evidence>
<evidence type="ECO:0000256" key="2">
    <source>
        <dbReference type="ARBA" id="ARBA00022692"/>
    </source>
</evidence>
<dbReference type="GO" id="GO:0055085">
    <property type="term" value="P:transmembrane transport"/>
    <property type="evidence" value="ECO:0007669"/>
    <property type="project" value="InterPro"/>
</dbReference>
<dbReference type="InterPro" id="IPR036388">
    <property type="entry name" value="WH-like_DNA-bd_sf"/>
</dbReference>
<accession>B4HKU8</accession>
<gene>
    <name evidence="8" type="primary">Dsec\GM25711</name>
    <name evidence="8" type="ORF">Dsec_GM25711</name>
</gene>
<dbReference type="GO" id="GO:0016020">
    <property type="term" value="C:membrane"/>
    <property type="evidence" value="ECO:0007669"/>
    <property type="project" value="UniProtKB-SubCell"/>
</dbReference>
<keyword evidence="2 6" id="KW-0812">Transmembrane</keyword>
<feature type="region of interest" description="Disordered" evidence="5">
    <location>
        <begin position="616"/>
        <end position="657"/>
    </location>
</feature>
<evidence type="ECO:0000256" key="1">
    <source>
        <dbReference type="ARBA" id="ARBA00004141"/>
    </source>
</evidence>